<dbReference type="InterPro" id="IPR009241">
    <property type="entry name" value="HigB-like"/>
</dbReference>
<dbReference type="InterPro" id="IPR014056">
    <property type="entry name" value="TypeIITA-like_toxin_pred"/>
</dbReference>
<organism evidence="1">
    <name type="scientific">mine drainage metagenome</name>
    <dbReference type="NCBI Taxonomy" id="410659"/>
    <lineage>
        <taxon>unclassified sequences</taxon>
        <taxon>metagenomes</taxon>
        <taxon>ecological metagenomes</taxon>
    </lineage>
</organism>
<dbReference type="NCBIfam" id="TIGR02683">
    <property type="entry name" value="upstrm_HI1419"/>
    <property type="match status" value="1"/>
</dbReference>
<dbReference type="PANTHER" id="PTHR41791:SF1">
    <property type="entry name" value="SSL7039 PROTEIN"/>
    <property type="match status" value="1"/>
</dbReference>
<reference evidence="1" key="1">
    <citation type="submission" date="2018-10" db="EMBL/GenBank/DDBJ databases">
        <authorList>
            <person name="Plewniak F."/>
        </authorList>
    </citation>
    <scope>NUCLEOTIDE SEQUENCE</scope>
</reference>
<sequence length="127" mass="14893">MLLSGGQVLLDNNSFIDEYKAVPEIRHFLTPDGKDIYSNWHRKLRDTKAKIALDRRINRIELGNFGDHKFCRDGVWELRIDVGQGYRVYYAIAETQVVLVLCGGGKRTQDTDIDRACEYWQDWQRRT</sequence>
<dbReference type="AlphaFoldDB" id="A0A3P3ZPY0"/>
<name>A0A3P3ZPY0_9ZZZZ</name>
<dbReference type="EMBL" id="UOYP01000330">
    <property type="protein sequence ID" value="VAY88764.1"/>
    <property type="molecule type" value="Genomic_DNA"/>
</dbReference>
<accession>A0A3P3ZPY0</accession>
<dbReference type="PIRSF" id="PIRSF028744">
    <property type="entry name" value="Addict_mod_HI1419"/>
    <property type="match status" value="1"/>
</dbReference>
<dbReference type="Pfam" id="PF05973">
    <property type="entry name" value="Gp49"/>
    <property type="match status" value="1"/>
</dbReference>
<protein>
    <submittedName>
        <fullName evidence="1">Putative addiction module killer protein</fullName>
    </submittedName>
</protein>
<gene>
    <name evidence="1" type="ORF">CARN8_3960001</name>
</gene>
<proteinExistence type="predicted"/>
<dbReference type="PANTHER" id="PTHR41791">
    <property type="entry name" value="SSL7039 PROTEIN"/>
    <property type="match status" value="1"/>
</dbReference>
<evidence type="ECO:0000313" key="1">
    <source>
        <dbReference type="EMBL" id="VAY88764.1"/>
    </source>
</evidence>